<dbReference type="Proteomes" id="UP001374535">
    <property type="component" value="Chromosome 4"/>
</dbReference>
<evidence type="ECO:0000313" key="12">
    <source>
        <dbReference type="Proteomes" id="UP001374535"/>
    </source>
</evidence>
<keyword evidence="7" id="KW-0805">Transcription regulation</keyword>
<dbReference type="EMBL" id="CP144697">
    <property type="protein sequence ID" value="WVZ14107.1"/>
    <property type="molecule type" value="Genomic_DNA"/>
</dbReference>
<keyword evidence="6" id="KW-0832">Ubl conjugation</keyword>
<dbReference type="Pfam" id="PF10497">
    <property type="entry name" value="zf-4CXXC_R1"/>
    <property type="match status" value="1"/>
</dbReference>
<dbReference type="GO" id="GO:0006355">
    <property type="term" value="P:regulation of DNA-templated transcription"/>
    <property type="evidence" value="ECO:0007669"/>
    <property type="project" value="InterPro"/>
</dbReference>
<keyword evidence="5" id="KW-0597">Phosphoprotein</keyword>
<keyword evidence="3" id="KW-0963">Cytoplasm</keyword>
<evidence type="ECO:0000256" key="7">
    <source>
        <dbReference type="ARBA" id="ARBA00023015"/>
    </source>
</evidence>
<dbReference type="InterPro" id="IPR040221">
    <property type="entry name" value="CDCA7/CDA7L"/>
</dbReference>
<dbReference type="AlphaFoldDB" id="A0AAQ3NSN8"/>
<dbReference type="GO" id="GO:0005737">
    <property type="term" value="C:cytoplasm"/>
    <property type="evidence" value="ECO:0007669"/>
    <property type="project" value="UniProtKB-SubCell"/>
</dbReference>
<evidence type="ECO:0000256" key="6">
    <source>
        <dbReference type="ARBA" id="ARBA00022843"/>
    </source>
</evidence>
<dbReference type="Pfam" id="PF15612">
    <property type="entry name" value="WHIM1"/>
    <property type="match status" value="1"/>
</dbReference>
<dbReference type="InterPro" id="IPR018866">
    <property type="entry name" value="Znf-4CXXC_R1"/>
</dbReference>
<keyword evidence="4" id="KW-1017">Isopeptide bond</keyword>
<accession>A0AAQ3NSN8</accession>
<proteinExistence type="predicted"/>
<evidence type="ECO:0000256" key="3">
    <source>
        <dbReference type="ARBA" id="ARBA00022490"/>
    </source>
</evidence>
<dbReference type="PANTHER" id="PTHR31169">
    <property type="entry name" value="OS05G0300700 PROTEIN"/>
    <property type="match status" value="1"/>
</dbReference>
<protein>
    <recommendedName>
        <fullName evidence="10">DDT domain-containing protein</fullName>
    </recommendedName>
</protein>
<evidence type="ECO:0000256" key="4">
    <source>
        <dbReference type="ARBA" id="ARBA00022499"/>
    </source>
</evidence>
<evidence type="ECO:0000256" key="5">
    <source>
        <dbReference type="ARBA" id="ARBA00022553"/>
    </source>
</evidence>
<dbReference type="GO" id="GO:0005634">
    <property type="term" value="C:nucleus"/>
    <property type="evidence" value="ECO:0007669"/>
    <property type="project" value="UniProtKB-SubCell"/>
</dbReference>
<evidence type="ECO:0000256" key="9">
    <source>
        <dbReference type="ARBA" id="ARBA00023242"/>
    </source>
</evidence>
<dbReference type="Pfam" id="PF11016">
    <property type="entry name" value="DUF2854"/>
    <property type="match status" value="1"/>
</dbReference>
<evidence type="ECO:0000259" key="10">
    <source>
        <dbReference type="PROSITE" id="PS50827"/>
    </source>
</evidence>
<keyword evidence="8" id="KW-0804">Transcription</keyword>
<dbReference type="InterPro" id="IPR028942">
    <property type="entry name" value="WHIM1_dom"/>
</dbReference>
<feature type="non-terminal residue" evidence="11">
    <location>
        <position position="1"/>
    </location>
</feature>
<evidence type="ECO:0000256" key="8">
    <source>
        <dbReference type="ARBA" id="ARBA00023163"/>
    </source>
</evidence>
<gene>
    <name evidence="11" type="ORF">V8G54_011673</name>
</gene>
<name>A0AAQ3NSN8_VIGMU</name>
<organism evidence="11 12">
    <name type="scientific">Vigna mungo</name>
    <name type="common">Black gram</name>
    <name type="synonym">Phaseolus mungo</name>
    <dbReference type="NCBI Taxonomy" id="3915"/>
    <lineage>
        <taxon>Eukaryota</taxon>
        <taxon>Viridiplantae</taxon>
        <taxon>Streptophyta</taxon>
        <taxon>Embryophyta</taxon>
        <taxon>Tracheophyta</taxon>
        <taxon>Spermatophyta</taxon>
        <taxon>Magnoliopsida</taxon>
        <taxon>eudicotyledons</taxon>
        <taxon>Gunneridae</taxon>
        <taxon>Pentapetalae</taxon>
        <taxon>rosids</taxon>
        <taxon>fabids</taxon>
        <taxon>Fabales</taxon>
        <taxon>Fabaceae</taxon>
        <taxon>Papilionoideae</taxon>
        <taxon>50 kb inversion clade</taxon>
        <taxon>NPAAA clade</taxon>
        <taxon>indigoferoid/millettioid clade</taxon>
        <taxon>Phaseoleae</taxon>
        <taxon>Vigna</taxon>
    </lineage>
</organism>
<evidence type="ECO:0000256" key="2">
    <source>
        <dbReference type="ARBA" id="ARBA00004496"/>
    </source>
</evidence>
<evidence type="ECO:0000313" key="11">
    <source>
        <dbReference type="EMBL" id="WVZ14107.1"/>
    </source>
</evidence>
<evidence type="ECO:0000256" key="1">
    <source>
        <dbReference type="ARBA" id="ARBA00004123"/>
    </source>
</evidence>
<keyword evidence="9" id="KW-0539">Nucleus</keyword>
<dbReference type="PROSITE" id="PS50827">
    <property type="entry name" value="DDT"/>
    <property type="match status" value="1"/>
</dbReference>
<dbReference type="InterPro" id="IPR021275">
    <property type="entry name" value="DUF2854"/>
</dbReference>
<reference evidence="11 12" key="1">
    <citation type="journal article" date="2023" name="Life. Sci Alliance">
        <title>Evolutionary insights into 3D genome organization and epigenetic landscape of Vigna mungo.</title>
        <authorList>
            <person name="Junaid A."/>
            <person name="Singh B."/>
            <person name="Bhatia S."/>
        </authorList>
    </citation>
    <scope>NUCLEOTIDE SEQUENCE [LARGE SCALE GENOMIC DNA]</scope>
    <source>
        <strain evidence="11">Urdbean</strain>
    </source>
</reference>
<keyword evidence="12" id="KW-1185">Reference proteome</keyword>
<dbReference type="PANTHER" id="PTHR31169:SF8">
    <property type="entry name" value="ZINC-FINGER DOMAIN OF MONOAMINE-OXIDASE A REPRESSOR R1 PROTEIN"/>
    <property type="match status" value="1"/>
</dbReference>
<feature type="domain" description="DDT" evidence="10">
    <location>
        <begin position="286"/>
        <end position="349"/>
    </location>
</feature>
<dbReference type="SMART" id="SM00571">
    <property type="entry name" value="DDT"/>
    <property type="match status" value="1"/>
</dbReference>
<sequence>YAKLMPACFTYSNAQSLWETCATPILKQVKSDFTRYCYGDEQHLDKTFFLYIERWKDTLKLANQLFCLCYFLQLSIQRGNSFLLLKMDVRLSSVQTKNSEDVVASPAIQIGGTEKSCHQCRQKKENFAATCKNLKKGKNCPIKFCHRCLLTRYGENAEEVAQLANWTCPRSYVCRKRRGEQPTGPLYRSAKESGFKSVLEMLSVKKNLETSNPLNEGSLEKEPEVLISGELGNEHFSDANDVAEVCNKDDGGDNVGAMFQGEIIAEEIHLPPGMEFKEIFGIELPPKEIGNALQILEFCRVFGKALDLKEGEAKAIFEELISRECMDEHNSLIQFHFRLLALILGDSKKESLSLSTKNKTNSWLKHLEDLIMQSYHLLNDFPLDWFQEGISGYYKMDFSKKFILMTFLCDEALNTAKLRSYIQDENSRHAKEVKEAKLKIAAAKEKEKCLALKLQNERAKVSSIPVEEHDAVIKIRAGEAHAEMLRLKSTSEKYKSGCDAMRINPVFVDNNGMTFWKVQSYNDECVLLQASFLKESNNADMKIQDETASLPEESWSVYRLTDKDEIDKYIASRAKRLKRLNSQANL</sequence>
<dbReference type="InterPro" id="IPR018501">
    <property type="entry name" value="DDT_dom"/>
</dbReference>
<comment type="subcellular location">
    <subcellularLocation>
        <location evidence="2">Cytoplasm</location>
    </subcellularLocation>
    <subcellularLocation>
        <location evidence="1">Nucleus</location>
    </subcellularLocation>
</comment>